<organism evidence="2">
    <name type="scientific">Pithovirus LCPAC403</name>
    <dbReference type="NCBI Taxonomy" id="2506596"/>
    <lineage>
        <taxon>Viruses</taxon>
        <taxon>Pithoviruses</taxon>
    </lineage>
</organism>
<sequence length="460" mass="50069">MLKKNINFKQMDTNEAIQVFTIVSILITLALVVIFRNSLFIPSEDTYGEYVTSFTGVCESEVCGQNEGSQIVIQKCIPNETTGRGCLFSDGTQHFNTITTNVPCSKKCNSFEWQLQSESKCMLPTDNCVLPGTLGSRESTYVCVRADLEGPNQCVASNLDPSASFQQFFLGDTFTLTKSCTDFPNAVCNVLNCRFNPVLTALPNCETQSSSPFNILQEGVIYEDLGQGSSTGCSTLLITPDDIINGTIPADYNPFICPNSKNKGASCAAACRSFPFPGVIFVDDLDFLYGNYFLVRIPDVGYLAPSRGLIGSSLNSIDDVSLMIFTFDLGKPGCTQDEVEFSTAVIFAIGPRGSGLYQLILTINTSYLGFLGSEPSWKQALNIYNGPGITSNVAEEFQVQLIDENTISIKTSSGESIAVNSTDGIQRTLDELELVVFSPNTNFSNRCRCNLNICLDDSTI</sequence>
<keyword evidence="1" id="KW-0472">Membrane</keyword>
<feature type="transmembrane region" description="Helical" evidence="1">
    <location>
        <begin position="16"/>
        <end position="35"/>
    </location>
</feature>
<protein>
    <recommendedName>
        <fullName evidence="3">Transmembrane protein</fullName>
    </recommendedName>
</protein>
<keyword evidence="1" id="KW-0812">Transmembrane</keyword>
<name>A0A481ZB67_9VIRU</name>
<evidence type="ECO:0000313" key="2">
    <source>
        <dbReference type="EMBL" id="QBK93174.1"/>
    </source>
</evidence>
<keyword evidence="1" id="KW-1133">Transmembrane helix</keyword>
<dbReference type="EMBL" id="MK500590">
    <property type="protein sequence ID" value="QBK93174.1"/>
    <property type="molecule type" value="Genomic_DNA"/>
</dbReference>
<reference evidence="2" key="1">
    <citation type="journal article" date="2019" name="MBio">
        <title>Virus Genomes from Deep Sea Sediments Expand the Ocean Megavirome and Support Independent Origins of Viral Gigantism.</title>
        <authorList>
            <person name="Backstrom D."/>
            <person name="Yutin N."/>
            <person name="Jorgensen S.L."/>
            <person name="Dharamshi J."/>
            <person name="Homa F."/>
            <person name="Zaremba-Niedwiedzka K."/>
            <person name="Spang A."/>
            <person name="Wolf Y.I."/>
            <person name="Koonin E.V."/>
            <person name="Ettema T.J."/>
        </authorList>
    </citation>
    <scope>NUCLEOTIDE SEQUENCE</scope>
</reference>
<accession>A0A481ZB67</accession>
<evidence type="ECO:0000256" key="1">
    <source>
        <dbReference type="SAM" id="Phobius"/>
    </source>
</evidence>
<gene>
    <name evidence="2" type="ORF">LCPAC403_03080</name>
</gene>
<proteinExistence type="predicted"/>
<evidence type="ECO:0008006" key="3">
    <source>
        <dbReference type="Google" id="ProtNLM"/>
    </source>
</evidence>